<evidence type="ECO:0000256" key="1">
    <source>
        <dbReference type="SAM" id="MobiDB-lite"/>
    </source>
</evidence>
<organism evidence="2 3">
    <name type="scientific">Lactarius akahatsu</name>
    <dbReference type="NCBI Taxonomy" id="416441"/>
    <lineage>
        <taxon>Eukaryota</taxon>
        <taxon>Fungi</taxon>
        <taxon>Dikarya</taxon>
        <taxon>Basidiomycota</taxon>
        <taxon>Agaricomycotina</taxon>
        <taxon>Agaricomycetes</taxon>
        <taxon>Russulales</taxon>
        <taxon>Russulaceae</taxon>
        <taxon>Lactarius</taxon>
    </lineage>
</organism>
<dbReference type="EMBL" id="JAKELL010000080">
    <property type="protein sequence ID" value="KAH8984031.1"/>
    <property type="molecule type" value="Genomic_DNA"/>
</dbReference>
<comment type="caution">
    <text evidence="2">The sequence shown here is derived from an EMBL/GenBank/DDBJ whole genome shotgun (WGS) entry which is preliminary data.</text>
</comment>
<sequence>MAHYDTFRDQLAIAHPAFGYALWEPDPGEHNSPVEVGDVGYIRQGRFHRIFNALLPANHSSHKDLGVPEGHEPLRPRMQDHINRGTLSPNTFYSYGVTVVSGGLEVIAAETANSVQDSFSFTRKYGAVLSLPVTSRREDTLVLGHFRKWIITHIDSWFAFAQKHRLGIEMEDIILVTGCHRATSWTHVAFNEVHADAQRTSGPQITGNLGDPANWPVSGQHSQGTVLRHGPSGENLPENQCVFVRGYRVARTSEILSRVRRVVGPTADPSGGDRGLNTEAVPIPRVTEVRLVFLAS</sequence>
<feature type="region of interest" description="Disordered" evidence="1">
    <location>
        <begin position="201"/>
        <end position="226"/>
    </location>
</feature>
<dbReference type="AlphaFoldDB" id="A0AAD4LAN4"/>
<gene>
    <name evidence="2" type="ORF">EDB92DRAFT_1888662</name>
</gene>
<dbReference type="Proteomes" id="UP001201163">
    <property type="component" value="Unassembled WGS sequence"/>
</dbReference>
<name>A0AAD4LAN4_9AGAM</name>
<evidence type="ECO:0000313" key="3">
    <source>
        <dbReference type="Proteomes" id="UP001201163"/>
    </source>
</evidence>
<proteinExistence type="predicted"/>
<accession>A0AAD4LAN4</accession>
<keyword evidence="3" id="KW-1185">Reference proteome</keyword>
<evidence type="ECO:0000313" key="2">
    <source>
        <dbReference type="EMBL" id="KAH8984031.1"/>
    </source>
</evidence>
<protein>
    <submittedName>
        <fullName evidence="2">Uncharacterized protein</fullName>
    </submittedName>
</protein>
<reference evidence="2" key="1">
    <citation type="submission" date="2022-01" db="EMBL/GenBank/DDBJ databases">
        <title>Comparative genomics reveals a dynamic genome evolution in the ectomycorrhizal milk-cap (Lactarius) mushrooms.</title>
        <authorList>
            <consortium name="DOE Joint Genome Institute"/>
            <person name="Lebreton A."/>
            <person name="Tang N."/>
            <person name="Kuo A."/>
            <person name="LaButti K."/>
            <person name="Drula E."/>
            <person name="Barry K."/>
            <person name="Clum A."/>
            <person name="Lipzen A."/>
            <person name="Mousain D."/>
            <person name="Ng V."/>
            <person name="Wang R."/>
            <person name="Wang X."/>
            <person name="Dai Y."/>
            <person name="Henrissat B."/>
            <person name="Grigoriev I.V."/>
            <person name="Guerin-Laguette A."/>
            <person name="Yu F."/>
            <person name="Martin F.M."/>
        </authorList>
    </citation>
    <scope>NUCLEOTIDE SEQUENCE</scope>
    <source>
        <strain evidence="2">QP</strain>
    </source>
</reference>